<protein>
    <submittedName>
        <fullName evidence="1">Uncharacterized protein</fullName>
    </submittedName>
</protein>
<proteinExistence type="predicted"/>
<dbReference type="AlphaFoldDB" id="A0AAW1LHY1"/>
<evidence type="ECO:0000313" key="1">
    <source>
        <dbReference type="EMBL" id="KAK9733139.1"/>
    </source>
</evidence>
<dbReference type="EMBL" id="JBDFQZ010000004">
    <property type="protein sequence ID" value="KAK9733139.1"/>
    <property type="molecule type" value="Genomic_DNA"/>
</dbReference>
<dbReference type="Pfam" id="PF12646">
    <property type="entry name" value="DUF3783"/>
    <property type="match status" value="1"/>
</dbReference>
<keyword evidence="2" id="KW-1185">Reference proteome</keyword>
<dbReference type="InterPro" id="IPR016621">
    <property type="entry name" value="UCP014543"/>
</dbReference>
<evidence type="ECO:0000313" key="2">
    <source>
        <dbReference type="Proteomes" id="UP001443914"/>
    </source>
</evidence>
<accession>A0AAW1LHY1</accession>
<comment type="caution">
    <text evidence="1">The sequence shown here is derived from an EMBL/GenBank/DDBJ whole genome shotgun (WGS) entry which is preliminary data.</text>
</comment>
<dbReference type="PANTHER" id="PTHR35732:SF1">
    <property type="entry name" value="OS10G0545100 PROTEIN"/>
    <property type="match status" value="1"/>
</dbReference>
<dbReference type="Proteomes" id="UP001443914">
    <property type="component" value="Unassembled WGS sequence"/>
</dbReference>
<sequence length="215" mass="23853">MTTGSMNGVSITKINLHLQFLKFKSSLSCSSLSLFSTTTPHSPSSFPLFSLKLNKVRHILRVSSQGQPSELEEDSKFVPLTDEEPSYGPPAILLLGFGVEEADKIQQLLKDLEGDFLQVIYCTEDMINRPLWDAVNSKQQSLDKLKIAKSVPRLCFLSGLTGEEMMMFIDAFEETDLEPAVFAAHVPNSSNKILQEVIEEVMGDHEMVAGDSEKP</sequence>
<reference evidence="1" key="1">
    <citation type="submission" date="2024-03" db="EMBL/GenBank/DDBJ databases">
        <title>WGS assembly of Saponaria officinalis var. Norfolk2.</title>
        <authorList>
            <person name="Jenkins J."/>
            <person name="Shu S."/>
            <person name="Grimwood J."/>
            <person name="Barry K."/>
            <person name="Goodstein D."/>
            <person name="Schmutz J."/>
            <person name="Leebens-Mack J."/>
            <person name="Osbourn A."/>
        </authorList>
    </citation>
    <scope>NUCLEOTIDE SEQUENCE [LARGE SCALE GENOMIC DNA]</scope>
    <source>
        <strain evidence="1">JIC</strain>
    </source>
</reference>
<gene>
    <name evidence="1" type="ORF">RND81_04G046200</name>
</gene>
<organism evidence="1 2">
    <name type="scientific">Saponaria officinalis</name>
    <name type="common">Common soapwort</name>
    <name type="synonym">Lychnis saponaria</name>
    <dbReference type="NCBI Taxonomy" id="3572"/>
    <lineage>
        <taxon>Eukaryota</taxon>
        <taxon>Viridiplantae</taxon>
        <taxon>Streptophyta</taxon>
        <taxon>Embryophyta</taxon>
        <taxon>Tracheophyta</taxon>
        <taxon>Spermatophyta</taxon>
        <taxon>Magnoliopsida</taxon>
        <taxon>eudicotyledons</taxon>
        <taxon>Gunneridae</taxon>
        <taxon>Pentapetalae</taxon>
        <taxon>Caryophyllales</taxon>
        <taxon>Caryophyllaceae</taxon>
        <taxon>Caryophylleae</taxon>
        <taxon>Saponaria</taxon>
    </lineage>
</organism>
<dbReference type="PANTHER" id="PTHR35732">
    <property type="entry name" value="OS10G0545100 PROTEIN"/>
    <property type="match status" value="1"/>
</dbReference>
<name>A0AAW1LHY1_SAPOF</name>